<dbReference type="Proteomes" id="UP000799754">
    <property type="component" value="Unassembled WGS sequence"/>
</dbReference>
<dbReference type="EMBL" id="MU006702">
    <property type="protein sequence ID" value="KAF2632705.1"/>
    <property type="molecule type" value="Genomic_DNA"/>
</dbReference>
<evidence type="ECO:0000313" key="1">
    <source>
        <dbReference type="EMBL" id="KAF2632705.1"/>
    </source>
</evidence>
<protein>
    <submittedName>
        <fullName evidence="1">Uncharacterized protein</fullName>
    </submittedName>
</protein>
<reference evidence="1" key="1">
    <citation type="journal article" date="2020" name="Stud. Mycol.">
        <title>101 Dothideomycetes genomes: a test case for predicting lifestyles and emergence of pathogens.</title>
        <authorList>
            <person name="Haridas S."/>
            <person name="Albert R."/>
            <person name="Binder M."/>
            <person name="Bloem J."/>
            <person name="Labutti K."/>
            <person name="Salamov A."/>
            <person name="Andreopoulos B."/>
            <person name="Baker S."/>
            <person name="Barry K."/>
            <person name="Bills G."/>
            <person name="Bluhm B."/>
            <person name="Cannon C."/>
            <person name="Castanera R."/>
            <person name="Culley D."/>
            <person name="Daum C."/>
            <person name="Ezra D."/>
            <person name="Gonzalez J."/>
            <person name="Henrissat B."/>
            <person name="Kuo A."/>
            <person name="Liang C."/>
            <person name="Lipzen A."/>
            <person name="Lutzoni F."/>
            <person name="Magnuson J."/>
            <person name="Mondo S."/>
            <person name="Nolan M."/>
            <person name="Ohm R."/>
            <person name="Pangilinan J."/>
            <person name="Park H.-J."/>
            <person name="Ramirez L."/>
            <person name="Alfaro M."/>
            <person name="Sun H."/>
            <person name="Tritt A."/>
            <person name="Yoshinaga Y."/>
            <person name="Zwiers L.-H."/>
            <person name="Turgeon B."/>
            <person name="Goodwin S."/>
            <person name="Spatafora J."/>
            <person name="Crous P."/>
            <person name="Grigoriev I."/>
        </authorList>
    </citation>
    <scope>NUCLEOTIDE SEQUENCE</scope>
    <source>
        <strain evidence="1">CBS 525.71</strain>
    </source>
</reference>
<accession>A0ACB6SEJ6</accession>
<sequence>MPRMPCAHMHQSFQSGRCGSCRVLLRIAAVPALSHQLSATGTSTQAISGLQMLQQNDKRVCVLIQGRCKRGRLSGRLNVPSVVAATFALLSTIFRSNPLISFTKQLTSGPPPATSPSYYKRSTNTHQLLHGIISARSYRSNEVEHMLRPIQEPVTSHDTHIVAVSLGSGHSCNAARASSPLRSNRAPATPSVRRAGELQPISPSRIANTSARRYMGSALLHSPARLGHSACIRQIFDDTQQRSLGRQRTRDVIYPSLANVSRHVSPHKNSQAIFSDSSRHDRPQPQDQPSSIDTDATVSDPHVISPHTAELRPSPEPWSDDSGYLNASLSCISTEVAESPTERIYDWLSTTCSGELEGTADNMGENRDVDRERRVPGPRSSEVYQETSGKGSELLSNPPTMDAPQSVLGTRLERHVSDMCKTFNFDTRQA</sequence>
<name>A0ACB6SEJ6_9PLEO</name>
<evidence type="ECO:0000313" key="2">
    <source>
        <dbReference type="Proteomes" id="UP000799754"/>
    </source>
</evidence>
<proteinExistence type="predicted"/>
<keyword evidence="2" id="KW-1185">Reference proteome</keyword>
<gene>
    <name evidence="1" type="ORF">BU25DRAFT_417302</name>
</gene>
<comment type="caution">
    <text evidence="1">The sequence shown here is derived from an EMBL/GenBank/DDBJ whole genome shotgun (WGS) entry which is preliminary data.</text>
</comment>
<organism evidence="1 2">
    <name type="scientific">Macroventuria anomochaeta</name>
    <dbReference type="NCBI Taxonomy" id="301207"/>
    <lineage>
        <taxon>Eukaryota</taxon>
        <taxon>Fungi</taxon>
        <taxon>Dikarya</taxon>
        <taxon>Ascomycota</taxon>
        <taxon>Pezizomycotina</taxon>
        <taxon>Dothideomycetes</taxon>
        <taxon>Pleosporomycetidae</taxon>
        <taxon>Pleosporales</taxon>
        <taxon>Pleosporineae</taxon>
        <taxon>Didymellaceae</taxon>
        <taxon>Macroventuria</taxon>
    </lineage>
</organism>